<proteinExistence type="predicted"/>
<dbReference type="RefSeq" id="WP_379911363.1">
    <property type="nucleotide sequence ID" value="NZ_JBHSWE010000001.1"/>
</dbReference>
<reference evidence="3" key="1">
    <citation type="journal article" date="2019" name="Int. J. Syst. Evol. Microbiol.">
        <title>The Global Catalogue of Microorganisms (GCM) 10K type strain sequencing project: providing services to taxonomists for standard genome sequencing and annotation.</title>
        <authorList>
            <consortium name="The Broad Institute Genomics Platform"/>
            <consortium name="The Broad Institute Genome Sequencing Center for Infectious Disease"/>
            <person name="Wu L."/>
            <person name="Ma J."/>
        </authorList>
    </citation>
    <scope>NUCLEOTIDE SEQUENCE [LARGE SCALE GENOMIC DNA]</scope>
    <source>
        <strain evidence="3">NBRC 111756</strain>
    </source>
</reference>
<evidence type="ECO:0000313" key="3">
    <source>
        <dbReference type="Proteomes" id="UP001596422"/>
    </source>
</evidence>
<evidence type="ECO:0000313" key="2">
    <source>
        <dbReference type="EMBL" id="MFC6672958.1"/>
    </source>
</evidence>
<evidence type="ECO:0000256" key="1">
    <source>
        <dbReference type="SAM" id="MobiDB-lite"/>
    </source>
</evidence>
<feature type="compositionally biased region" description="Gly residues" evidence="1">
    <location>
        <begin position="79"/>
        <end position="89"/>
    </location>
</feature>
<dbReference type="Proteomes" id="UP001596422">
    <property type="component" value="Unassembled WGS sequence"/>
</dbReference>
<gene>
    <name evidence="2" type="ORF">ACFQDL_24860</name>
</gene>
<keyword evidence="3" id="KW-1185">Reference proteome</keyword>
<comment type="caution">
    <text evidence="2">The sequence shown here is derived from an EMBL/GenBank/DDBJ whole genome shotgun (WGS) entry which is preliminary data.</text>
</comment>
<accession>A0ABW2A690</accession>
<feature type="region of interest" description="Disordered" evidence="1">
    <location>
        <begin position="79"/>
        <end position="100"/>
    </location>
</feature>
<organism evidence="2 3">
    <name type="scientific">Marinobacterium aestuariivivens</name>
    <dbReference type="NCBI Taxonomy" id="1698799"/>
    <lineage>
        <taxon>Bacteria</taxon>
        <taxon>Pseudomonadati</taxon>
        <taxon>Pseudomonadota</taxon>
        <taxon>Gammaproteobacteria</taxon>
        <taxon>Oceanospirillales</taxon>
        <taxon>Oceanospirillaceae</taxon>
        <taxon>Marinobacterium</taxon>
    </lineage>
</organism>
<dbReference type="EMBL" id="JBHSWE010000001">
    <property type="protein sequence ID" value="MFC6672958.1"/>
    <property type="molecule type" value="Genomic_DNA"/>
</dbReference>
<sequence>MQTLHAAQVVGTLLEFFGCDLEALLAGFEHGQFVAQHLLQQIFQAILELQNPDKVVGADVLLVNAGDIAHIGASRCLKGGPGPVEGGWRPGLSGSLRPGG</sequence>
<protein>
    <submittedName>
        <fullName evidence="2">Uncharacterized protein</fullName>
    </submittedName>
</protein>
<name>A0ABW2A690_9GAMM</name>